<evidence type="ECO:0000313" key="1">
    <source>
        <dbReference type="EMBL" id="MBD2800762.1"/>
    </source>
</evidence>
<accession>A0AAW3YVH9</accession>
<dbReference type="Proteomes" id="UP001193920">
    <property type="component" value="Unassembled WGS sequence"/>
</dbReference>
<organism evidence="1">
    <name type="scientific">Xenorhabdus szentirmaii</name>
    <dbReference type="NCBI Taxonomy" id="290112"/>
    <lineage>
        <taxon>Bacteria</taxon>
        <taxon>Pseudomonadati</taxon>
        <taxon>Pseudomonadota</taxon>
        <taxon>Gammaproteobacteria</taxon>
        <taxon>Enterobacterales</taxon>
        <taxon>Morganellaceae</taxon>
        <taxon>Xenorhabdus</taxon>
    </lineage>
</organism>
<dbReference type="RefSeq" id="WP_323868932.1">
    <property type="nucleotide sequence ID" value="NZ_JACXBF010000212.1"/>
</dbReference>
<name>A0AAW3YVH9_9GAMM</name>
<reference evidence="1" key="2">
    <citation type="journal article" date="2024" name="Toxins">
        <title>Genome Sequence Analysis of Native Xenorhabdus Strains Isolated from Entomopathogenic Nematodes in Argentina.</title>
        <authorList>
            <person name="Palma L."/>
            <person name="Frizzo L."/>
            <person name="Kaiser S."/>
            <person name="Berry C."/>
            <person name="Caballero P."/>
            <person name="Bode H.B."/>
            <person name="Del Valle E.E."/>
        </authorList>
    </citation>
    <scope>NUCLEOTIDE SEQUENCE</scope>
    <source>
        <strain evidence="1">M</strain>
    </source>
</reference>
<comment type="caution">
    <text evidence="1">The sequence shown here is derived from an EMBL/GenBank/DDBJ whole genome shotgun (WGS) entry which is preliminary data.</text>
</comment>
<reference evidence="1" key="1">
    <citation type="submission" date="2020-09" db="EMBL/GenBank/DDBJ databases">
        <authorList>
            <person name="Palma L."/>
            <person name="Caballero P."/>
            <person name="Berry C."/>
            <person name="Del Valle E."/>
        </authorList>
    </citation>
    <scope>NUCLEOTIDE SEQUENCE</scope>
    <source>
        <strain evidence="1">M</strain>
    </source>
</reference>
<protein>
    <recommendedName>
        <fullName evidence="2">NTPase</fullName>
    </recommendedName>
</protein>
<sequence>MYVRKLLSENSSKVIYIPLNRFINKVKIILNDNNSDYDILISLILISKEIEATTENSINLKNYLLEEKKLKIVLDGLDEAYAKYPGIIDSINDFKIKHPSIQMIISSRDCVSYLSKVNFLGITLLPFSESQLYKFITSWFKEKNSNLSQQLIESIKGKEICEIVKTPLLATLLCDLAEKGIDIPSSESEIFTKRLELFCGVYDTYKDIKRTTLSQSILYRSSIKIGYAFHQRNIRSATKEDIVSFLNNDTSFNYSKETCLTAVEELITPCNILVFDHISEIFSFGHLRYQEHLASLELIQNRSIEIIHYLKSDWWRGVLCLYAQACEFYSLIEDFTIKYHNIEPALITLEEMAKFRPQKERNSINYLLKKYEETDDSFSYENEWDIDYY</sequence>
<dbReference type="EMBL" id="JACXBF010000212">
    <property type="protein sequence ID" value="MBD2800762.1"/>
    <property type="molecule type" value="Genomic_DNA"/>
</dbReference>
<dbReference type="AlphaFoldDB" id="A0AAW3YVH9"/>
<evidence type="ECO:0008006" key="2">
    <source>
        <dbReference type="Google" id="ProtNLM"/>
    </source>
</evidence>
<proteinExistence type="predicted"/>
<gene>
    <name evidence="1" type="ORF">ID854_09930</name>
</gene>